<feature type="transmembrane region" description="Helical" evidence="8">
    <location>
        <begin position="318"/>
        <end position="337"/>
    </location>
</feature>
<evidence type="ECO:0000256" key="2">
    <source>
        <dbReference type="ARBA" id="ARBA00022490"/>
    </source>
</evidence>
<keyword evidence="8" id="KW-0472">Membrane</keyword>
<evidence type="ECO:0000313" key="9">
    <source>
        <dbReference type="EMBL" id="THF98550.1"/>
    </source>
</evidence>
<dbReference type="InterPro" id="IPR044670">
    <property type="entry name" value="SOFL"/>
</dbReference>
<keyword evidence="2" id="KW-0963">Cytoplasm</keyword>
<sequence>MESSHNLGDAEECQSSESGWTMYIGSPIDNSDDGDDNDSDVGDNNNNDDYVNRIIKHEDESDDSMASDASSGPSHRENSWGSGKGSSGKHCSNKKDKHTVEKMTGNETRKLKKEKEEVVFASKGAKIASRSSEKVRKTSSWFGKRNPTVALSPLSVGGEIYVRQDVPPLQPPPLRRHFPPSLPMGGNSIPPSLMNPTYHDMYVVHNSVPNLMPQRYPTEPTFQSLLQGSYGYDIGFRYSQESNSPMWSQVMDKHKDKQTEDENGMQSERFWYILVWSGLVWSGCGLVLVWSGSGLVWSACASLVCFWSACASLDWSGLLWSASAGLVCIFYSSLVLVCSGLHVLVWSGLVCICYSGLVWSESAIVQHNP</sequence>
<evidence type="ECO:0000256" key="1">
    <source>
        <dbReference type="ARBA" id="ARBA00004496"/>
    </source>
</evidence>
<evidence type="ECO:0000256" key="6">
    <source>
        <dbReference type="ARBA" id="ARBA00024199"/>
    </source>
</evidence>
<protein>
    <submittedName>
        <fullName evidence="9">Uncharacterized protein</fullName>
    </submittedName>
</protein>
<gene>
    <name evidence="9" type="ORF">TEA_020093</name>
</gene>
<comment type="caution">
    <text evidence="9">The sequence shown here is derived from an EMBL/GenBank/DDBJ whole genome shotgun (WGS) entry which is preliminary data.</text>
</comment>
<evidence type="ECO:0000256" key="3">
    <source>
        <dbReference type="ARBA" id="ARBA00022712"/>
    </source>
</evidence>
<comment type="subcellular location">
    <subcellularLocation>
        <location evidence="1">Cytoplasm</location>
    </subcellularLocation>
</comment>
<dbReference type="GO" id="GO:0005737">
    <property type="term" value="C:cytoplasm"/>
    <property type="evidence" value="ECO:0007669"/>
    <property type="project" value="UniProtKB-SubCell"/>
</dbReference>
<keyword evidence="8" id="KW-0812">Transmembrane</keyword>
<dbReference type="AlphaFoldDB" id="A0A4S4D7Y2"/>
<evidence type="ECO:0000313" key="10">
    <source>
        <dbReference type="Proteomes" id="UP000306102"/>
    </source>
</evidence>
<evidence type="ECO:0000256" key="8">
    <source>
        <dbReference type="SAM" id="Phobius"/>
    </source>
</evidence>
<dbReference type="EMBL" id="SDRB02012176">
    <property type="protein sequence ID" value="THF98550.1"/>
    <property type="molecule type" value="Genomic_DNA"/>
</dbReference>
<comment type="similarity">
    <text evidence="6">Belongs to the SOFL plant protein family.</text>
</comment>
<dbReference type="PANTHER" id="PTHR33347:SF31">
    <property type="entry name" value="PROTEIN SOB FIVE-LIKE 1"/>
    <property type="match status" value="1"/>
</dbReference>
<evidence type="ECO:0000256" key="7">
    <source>
        <dbReference type="SAM" id="MobiDB-lite"/>
    </source>
</evidence>
<evidence type="ECO:0000256" key="5">
    <source>
        <dbReference type="ARBA" id="ARBA00023242"/>
    </source>
</evidence>
<feature type="transmembrane region" description="Helical" evidence="8">
    <location>
        <begin position="343"/>
        <end position="365"/>
    </location>
</feature>
<keyword evidence="10" id="KW-1185">Reference proteome</keyword>
<keyword evidence="3" id="KW-0203">Cytokinin biosynthesis</keyword>
<dbReference type="GO" id="GO:0009736">
    <property type="term" value="P:cytokinin-activated signaling pathway"/>
    <property type="evidence" value="ECO:0007669"/>
    <property type="project" value="UniProtKB-KW"/>
</dbReference>
<accession>A0A4S4D7Y2</accession>
<evidence type="ECO:0000256" key="4">
    <source>
        <dbReference type="ARBA" id="ARBA00022864"/>
    </source>
</evidence>
<keyword evidence="8" id="KW-1133">Transmembrane helix</keyword>
<dbReference type="GO" id="GO:0009691">
    <property type="term" value="P:cytokinin biosynthetic process"/>
    <property type="evidence" value="ECO:0007669"/>
    <property type="project" value="UniProtKB-KW"/>
</dbReference>
<feature type="compositionally biased region" description="Acidic residues" evidence="7">
    <location>
        <begin position="30"/>
        <end position="41"/>
    </location>
</feature>
<dbReference type="STRING" id="542762.A0A4S4D7Y2"/>
<name>A0A4S4D7Y2_CAMSN</name>
<dbReference type="Proteomes" id="UP000306102">
    <property type="component" value="Unassembled WGS sequence"/>
</dbReference>
<proteinExistence type="inferred from homology"/>
<dbReference type="PANTHER" id="PTHR33347">
    <property type="entry name" value="OSJNBA0091C07.3 PROTEIN"/>
    <property type="match status" value="1"/>
</dbReference>
<feature type="region of interest" description="Disordered" evidence="7">
    <location>
        <begin position="1"/>
        <end position="110"/>
    </location>
</feature>
<organism evidence="9 10">
    <name type="scientific">Camellia sinensis var. sinensis</name>
    <name type="common">China tea</name>
    <dbReference type="NCBI Taxonomy" id="542762"/>
    <lineage>
        <taxon>Eukaryota</taxon>
        <taxon>Viridiplantae</taxon>
        <taxon>Streptophyta</taxon>
        <taxon>Embryophyta</taxon>
        <taxon>Tracheophyta</taxon>
        <taxon>Spermatophyta</taxon>
        <taxon>Magnoliopsida</taxon>
        <taxon>eudicotyledons</taxon>
        <taxon>Gunneridae</taxon>
        <taxon>Pentapetalae</taxon>
        <taxon>asterids</taxon>
        <taxon>Ericales</taxon>
        <taxon>Theaceae</taxon>
        <taxon>Camellia</taxon>
    </lineage>
</organism>
<reference evidence="9 10" key="1">
    <citation type="journal article" date="2018" name="Proc. Natl. Acad. Sci. U.S.A.">
        <title>Draft genome sequence of Camellia sinensis var. sinensis provides insights into the evolution of the tea genome and tea quality.</title>
        <authorList>
            <person name="Wei C."/>
            <person name="Yang H."/>
            <person name="Wang S."/>
            <person name="Zhao J."/>
            <person name="Liu C."/>
            <person name="Gao L."/>
            <person name="Xia E."/>
            <person name="Lu Y."/>
            <person name="Tai Y."/>
            <person name="She G."/>
            <person name="Sun J."/>
            <person name="Cao H."/>
            <person name="Tong W."/>
            <person name="Gao Q."/>
            <person name="Li Y."/>
            <person name="Deng W."/>
            <person name="Jiang X."/>
            <person name="Wang W."/>
            <person name="Chen Q."/>
            <person name="Zhang S."/>
            <person name="Li H."/>
            <person name="Wu J."/>
            <person name="Wang P."/>
            <person name="Li P."/>
            <person name="Shi C."/>
            <person name="Zheng F."/>
            <person name="Jian J."/>
            <person name="Huang B."/>
            <person name="Shan D."/>
            <person name="Shi M."/>
            <person name="Fang C."/>
            <person name="Yue Y."/>
            <person name="Li F."/>
            <person name="Li D."/>
            <person name="Wei S."/>
            <person name="Han B."/>
            <person name="Jiang C."/>
            <person name="Yin Y."/>
            <person name="Xia T."/>
            <person name="Zhang Z."/>
            <person name="Bennetzen J.L."/>
            <person name="Zhao S."/>
            <person name="Wan X."/>
        </authorList>
    </citation>
    <scope>NUCLEOTIDE SEQUENCE [LARGE SCALE GENOMIC DNA]</scope>
    <source>
        <strain evidence="10">cv. Shuchazao</strain>
        <tissue evidence="9">Leaf</tissue>
    </source>
</reference>
<keyword evidence="5" id="KW-0539">Nucleus</keyword>
<keyword evidence="4" id="KW-0932">Cytokinin signaling pathway</keyword>
<feature type="transmembrane region" description="Helical" evidence="8">
    <location>
        <begin position="270"/>
        <end position="289"/>
    </location>
</feature>